<dbReference type="OrthoDB" id="9812068at2"/>
<feature type="domain" description="PDZ" evidence="6">
    <location>
        <begin position="90"/>
        <end position="174"/>
    </location>
</feature>
<dbReference type="GO" id="GO:0007165">
    <property type="term" value="P:signal transduction"/>
    <property type="evidence" value="ECO:0007669"/>
    <property type="project" value="TreeGrafter"/>
</dbReference>
<dbReference type="Pfam" id="PF17820">
    <property type="entry name" value="PDZ_6"/>
    <property type="match status" value="1"/>
</dbReference>
<dbReference type="CDD" id="cd07560">
    <property type="entry name" value="Peptidase_S41_CPP"/>
    <property type="match status" value="1"/>
</dbReference>
<dbReference type="CDD" id="cd06782">
    <property type="entry name" value="cpPDZ_CPP-like"/>
    <property type="match status" value="1"/>
</dbReference>
<dbReference type="GO" id="GO:0006508">
    <property type="term" value="P:proteolysis"/>
    <property type="evidence" value="ECO:0007669"/>
    <property type="project" value="UniProtKB-KW"/>
</dbReference>
<dbReference type="Pfam" id="PF22694">
    <property type="entry name" value="CtpB_N-like"/>
    <property type="match status" value="1"/>
</dbReference>
<dbReference type="Gene3D" id="3.30.750.44">
    <property type="match status" value="1"/>
</dbReference>
<evidence type="ECO:0000256" key="1">
    <source>
        <dbReference type="ARBA" id="ARBA00009179"/>
    </source>
</evidence>
<keyword evidence="8" id="KW-1185">Reference proteome</keyword>
<gene>
    <name evidence="7" type="ORF">DXA39_06465</name>
</gene>
<dbReference type="InterPro" id="IPR004447">
    <property type="entry name" value="Peptidase_S41A"/>
</dbReference>
<dbReference type="SUPFAM" id="SSF52096">
    <property type="entry name" value="ClpP/crotonase"/>
    <property type="match status" value="1"/>
</dbReference>
<dbReference type="Pfam" id="PF03572">
    <property type="entry name" value="Peptidase_S41"/>
    <property type="match status" value="1"/>
</dbReference>
<evidence type="ECO:0000256" key="2">
    <source>
        <dbReference type="ARBA" id="ARBA00022670"/>
    </source>
</evidence>
<accession>A0A3E2THR8</accession>
<comment type="caution">
    <text evidence="7">The sequence shown here is derived from an EMBL/GenBank/DDBJ whole genome shotgun (WGS) entry which is preliminary data.</text>
</comment>
<keyword evidence="4 5" id="KW-0720">Serine protease</keyword>
<dbReference type="InterPro" id="IPR036034">
    <property type="entry name" value="PDZ_sf"/>
</dbReference>
<evidence type="ECO:0000313" key="8">
    <source>
        <dbReference type="Proteomes" id="UP000261011"/>
    </source>
</evidence>
<dbReference type="InterPro" id="IPR041489">
    <property type="entry name" value="PDZ_6"/>
</dbReference>
<evidence type="ECO:0000256" key="4">
    <source>
        <dbReference type="ARBA" id="ARBA00022825"/>
    </source>
</evidence>
<organism evidence="7 8">
    <name type="scientific">Anaerococcus nagyae</name>
    <dbReference type="NCBI Taxonomy" id="1755241"/>
    <lineage>
        <taxon>Bacteria</taxon>
        <taxon>Bacillati</taxon>
        <taxon>Bacillota</taxon>
        <taxon>Tissierellia</taxon>
        <taxon>Tissierellales</taxon>
        <taxon>Peptoniphilaceae</taxon>
        <taxon>Anaerococcus</taxon>
    </lineage>
</organism>
<protein>
    <submittedName>
        <fullName evidence="7">S41 family peptidase</fullName>
    </submittedName>
</protein>
<dbReference type="PANTHER" id="PTHR32060:SF30">
    <property type="entry name" value="CARBOXY-TERMINAL PROCESSING PROTEASE CTPA"/>
    <property type="match status" value="1"/>
</dbReference>
<dbReference type="EMBL" id="QVEU01000004">
    <property type="protein sequence ID" value="RGB75961.1"/>
    <property type="molecule type" value="Genomic_DNA"/>
</dbReference>
<dbReference type="InterPro" id="IPR029045">
    <property type="entry name" value="ClpP/crotonase-like_dom_sf"/>
</dbReference>
<dbReference type="NCBIfam" id="TIGR00225">
    <property type="entry name" value="prc"/>
    <property type="match status" value="1"/>
</dbReference>
<dbReference type="InterPro" id="IPR001478">
    <property type="entry name" value="PDZ"/>
</dbReference>
<keyword evidence="3 5" id="KW-0378">Hydrolase</keyword>
<dbReference type="AlphaFoldDB" id="A0A3E2THR8"/>
<dbReference type="GO" id="GO:0004175">
    <property type="term" value="F:endopeptidase activity"/>
    <property type="evidence" value="ECO:0007669"/>
    <property type="project" value="TreeGrafter"/>
</dbReference>
<dbReference type="SUPFAM" id="SSF50156">
    <property type="entry name" value="PDZ domain-like"/>
    <property type="match status" value="1"/>
</dbReference>
<reference evidence="7 8" key="1">
    <citation type="submission" date="2018-08" db="EMBL/GenBank/DDBJ databases">
        <title>A genome reference for cultivated species of the human gut microbiota.</title>
        <authorList>
            <person name="Zou Y."/>
            <person name="Xue W."/>
            <person name="Luo G."/>
        </authorList>
    </citation>
    <scope>NUCLEOTIDE SEQUENCE [LARGE SCALE GENOMIC DNA]</scope>
    <source>
        <strain evidence="7 8">OF01-3</strain>
    </source>
</reference>
<dbReference type="Proteomes" id="UP000261011">
    <property type="component" value="Unassembled WGS sequence"/>
</dbReference>
<evidence type="ECO:0000256" key="5">
    <source>
        <dbReference type="RuleBase" id="RU004404"/>
    </source>
</evidence>
<comment type="similarity">
    <text evidence="1 5">Belongs to the peptidase S41A family.</text>
</comment>
<evidence type="ECO:0000313" key="7">
    <source>
        <dbReference type="EMBL" id="RGB75961.1"/>
    </source>
</evidence>
<dbReference type="GO" id="GO:0008236">
    <property type="term" value="F:serine-type peptidase activity"/>
    <property type="evidence" value="ECO:0007669"/>
    <property type="project" value="UniProtKB-KW"/>
</dbReference>
<dbReference type="InterPro" id="IPR005151">
    <property type="entry name" value="Tail-specific_protease"/>
</dbReference>
<evidence type="ECO:0000256" key="3">
    <source>
        <dbReference type="ARBA" id="ARBA00022801"/>
    </source>
</evidence>
<dbReference type="Gene3D" id="2.30.42.10">
    <property type="match status" value="1"/>
</dbReference>
<dbReference type="SMART" id="SM00228">
    <property type="entry name" value="PDZ"/>
    <property type="match status" value="1"/>
</dbReference>
<dbReference type="PROSITE" id="PS50106">
    <property type="entry name" value="PDZ"/>
    <property type="match status" value="1"/>
</dbReference>
<dbReference type="Gene3D" id="3.90.226.10">
    <property type="entry name" value="2-enoyl-CoA Hydratase, Chain A, domain 1"/>
    <property type="match status" value="1"/>
</dbReference>
<keyword evidence="2 5" id="KW-0645">Protease</keyword>
<dbReference type="GO" id="GO:0030288">
    <property type="term" value="C:outer membrane-bounded periplasmic space"/>
    <property type="evidence" value="ECO:0007669"/>
    <property type="project" value="TreeGrafter"/>
</dbReference>
<dbReference type="PANTHER" id="PTHR32060">
    <property type="entry name" value="TAIL-SPECIFIC PROTEASE"/>
    <property type="match status" value="1"/>
</dbReference>
<dbReference type="InterPro" id="IPR055210">
    <property type="entry name" value="CtpA/B_N"/>
</dbReference>
<sequence length="399" mass="43805">MKKFGKFILALLLIAGVGFTGFSLGSNMNISSTSNNRDKEHIAEMENLKALLKQNYLFDFDDDQIYEGSLKGMFANLGDPYTAYYTKDEFSRLMETLDGRYQGIGVSVQASKEGYIKAVSVFDNSPAKEAGIKPGDYITKVNGKSFGPDQLEEAVAEIKGEPGSSVKLTILRTEEDSSNSKEFDVEVKRSDVSVDTVDDDIVEIDDKKIGYIHIKAFDDVTWDDFSESFNRLKSENIDGLVLDVRNNPGGALDVVINIADNFLDEGVIVSTKDKKGNVVKEKSDADMDDIPIVLIQNENSASASEILAGALKDRGRAKIVGTQSFGKGVVQKVFTLDNGAGAKITISEYFTPNGTEINKVGVTPDIEVEANEDLDLNKLDFKHDDQFIRALAELLNEIK</sequence>
<proteinExistence type="inferred from homology"/>
<evidence type="ECO:0000259" key="6">
    <source>
        <dbReference type="PROSITE" id="PS50106"/>
    </source>
</evidence>
<name>A0A3E2THR8_9FIRM</name>
<dbReference type="RefSeq" id="WP_117521903.1">
    <property type="nucleotide sequence ID" value="NZ_JBHWMK010000044.1"/>
</dbReference>
<dbReference type="SMART" id="SM00245">
    <property type="entry name" value="TSPc"/>
    <property type="match status" value="1"/>
</dbReference>